<organism evidence="1 2">
    <name type="scientific">Pan troglodytes</name>
    <name type="common">Chimpanzee</name>
    <dbReference type="NCBI Taxonomy" id="9598"/>
    <lineage>
        <taxon>Eukaryota</taxon>
        <taxon>Metazoa</taxon>
        <taxon>Chordata</taxon>
        <taxon>Craniata</taxon>
        <taxon>Vertebrata</taxon>
        <taxon>Euteleostomi</taxon>
        <taxon>Mammalia</taxon>
        <taxon>Eutheria</taxon>
        <taxon>Euarchontoglires</taxon>
        <taxon>Primates</taxon>
        <taxon>Haplorrhini</taxon>
        <taxon>Catarrhini</taxon>
        <taxon>Hominidae</taxon>
        <taxon>Pan</taxon>
    </lineage>
</organism>
<proteinExistence type="predicted"/>
<name>A0A2J8NIH4_PANTR</name>
<dbReference type="EMBL" id="NBAG03000229">
    <property type="protein sequence ID" value="PNI71566.1"/>
    <property type="molecule type" value="Genomic_DNA"/>
</dbReference>
<evidence type="ECO:0000313" key="2">
    <source>
        <dbReference type="Proteomes" id="UP000236370"/>
    </source>
</evidence>
<gene>
    <name evidence="1" type="ORF">CK820_G0010650</name>
</gene>
<protein>
    <submittedName>
        <fullName evidence="1">OSBPL9 isoform 23</fullName>
    </submittedName>
</protein>
<reference evidence="1 2" key="1">
    <citation type="submission" date="2017-12" db="EMBL/GenBank/DDBJ databases">
        <title>High-resolution comparative analysis of great ape genomes.</title>
        <authorList>
            <person name="Pollen A."/>
            <person name="Hastie A."/>
            <person name="Hormozdiari F."/>
            <person name="Dougherty M."/>
            <person name="Liu R."/>
            <person name="Chaisson M."/>
            <person name="Hoppe E."/>
            <person name="Hill C."/>
            <person name="Pang A."/>
            <person name="Hillier L."/>
            <person name="Baker C."/>
            <person name="Armstrong J."/>
            <person name="Shendure J."/>
            <person name="Paten B."/>
            <person name="Wilson R."/>
            <person name="Chao H."/>
            <person name="Schneider V."/>
            <person name="Ventura M."/>
            <person name="Kronenberg Z."/>
            <person name="Murali S."/>
            <person name="Gordon D."/>
            <person name="Cantsilieris S."/>
            <person name="Munson K."/>
            <person name="Nelson B."/>
            <person name="Raja A."/>
            <person name="Underwood J."/>
            <person name="Diekhans M."/>
            <person name="Fiddes I."/>
            <person name="Haussler D."/>
            <person name="Eichler E."/>
        </authorList>
    </citation>
    <scope>NUCLEOTIDE SEQUENCE [LARGE SCALE GENOMIC DNA]</scope>
    <source>
        <strain evidence="1">Yerkes chimp pedigree #C0471</strain>
    </source>
</reference>
<accession>A0A2J8NIH4</accession>
<comment type="caution">
    <text evidence="1">The sequence shown here is derived from an EMBL/GenBank/DDBJ whole genome shotgun (WGS) entry which is preliminary data.</text>
</comment>
<evidence type="ECO:0000313" key="1">
    <source>
        <dbReference type="EMBL" id="PNI71566.1"/>
    </source>
</evidence>
<dbReference type="AlphaFoldDB" id="A0A2J8NIH4"/>
<sequence>MVESIKHCIVLLQIAKSTILVRNLLVLPLVLVCMGCHNKIP</sequence>
<dbReference type="Proteomes" id="UP000236370">
    <property type="component" value="Unassembled WGS sequence"/>
</dbReference>